<dbReference type="InterPro" id="IPR050491">
    <property type="entry name" value="AmpC-like"/>
</dbReference>
<comment type="subcellular location">
    <subcellularLocation>
        <location evidence="1">Membrane</location>
    </subcellularLocation>
</comment>
<dbReference type="InterPro" id="IPR001466">
    <property type="entry name" value="Beta-lactam-related"/>
</dbReference>
<proteinExistence type="predicted"/>
<reference evidence="4" key="1">
    <citation type="submission" date="2023-07" db="EMBL/GenBank/DDBJ databases">
        <title>Genomic Encyclopedia of Type Strains, Phase IV (KMG-IV): sequencing the most valuable type-strain genomes for metagenomic binning, comparative biology and taxonomic classification.</title>
        <authorList>
            <person name="Goeker M."/>
        </authorList>
    </citation>
    <scope>NUCLEOTIDE SEQUENCE</scope>
    <source>
        <strain evidence="4">DSM 26174</strain>
    </source>
</reference>
<dbReference type="GO" id="GO:0016020">
    <property type="term" value="C:membrane"/>
    <property type="evidence" value="ECO:0007669"/>
    <property type="project" value="UniProtKB-SubCell"/>
</dbReference>
<evidence type="ECO:0000256" key="2">
    <source>
        <dbReference type="ARBA" id="ARBA00023136"/>
    </source>
</evidence>
<comment type="caution">
    <text evidence="4">The sequence shown here is derived from an EMBL/GenBank/DDBJ whole genome shotgun (WGS) entry which is preliminary data.</text>
</comment>
<name>A0AAE3XM71_9BACT</name>
<sequence length="412" mass="46107">MNKTLLIFLLTTFAMISCKQENRSSLKSEQSQAIKDSLTIEIEKLSKGYFNGLGVAVVDSSGVIYAKGIGFADMEKKKPYTSHTIQPIASVSKTLIGIALLKAQEKGLLNLDDPISNHLPFQVNNPSHPDDPITIRHLATHTSSIMDTEDYMNRSYILEGNSDGVSIEDIPQSFNPNEDKISLSEFLENYLTAQGHWYDKDAFSANKPGEMFEYTNVGSTLAAHIIEQVSNQTYADFTIEHILRPLNMTHSSWTYDSVEFENVSKLYSNPETKVPYYSLITYPDGGLLTTVSDLSKYLNELIKGYSGSGTLLSQRSYRELFKKQLTAEQFSDRNPNHPYKDDYDIGIFIGFSAMDNIGHTGGDPGVSSMMFFNAKDKVGRILLVNTNIENQNGVNAYYKIYDKLGEYASKLN</sequence>
<gene>
    <name evidence="4" type="ORF">HNQ88_001551</name>
</gene>
<evidence type="ECO:0000313" key="5">
    <source>
        <dbReference type="Proteomes" id="UP001185092"/>
    </source>
</evidence>
<dbReference type="SUPFAM" id="SSF56601">
    <property type="entry name" value="beta-lactamase/transpeptidase-like"/>
    <property type="match status" value="1"/>
</dbReference>
<protein>
    <submittedName>
        <fullName evidence="4">CubicO group peptidase (Beta-lactamase class C family)</fullName>
    </submittedName>
</protein>
<dbReference type="Proteomes" id="UP001185092">
    <property type="component" value="Unassembled WGS sequence"/>
</dbReference>
<dbReference type="PANTHER" id="PTHR46825">
    <property type="entry name" value="D-ALANYL-D-ALANINE-CARBOXYPEPTIDASE/ENDOPEPTIDASE AMPH"/>
    <property type="match status" value="1"/>
</dbReference>
<dbReference type="Pfam" id="PF00144">
    <property type="entry name" value="Beta-lactamase"/>
    <property type="match status" value="1"/>
</dbReference>
<keyword evidence="2" id="KW-0472">Membrane</keyword>
<keyword evidence="5" id="KW-1185">Reference proteome</keyword>
<evidence type="ECO:0000313" key="4">
    <source>
        <dbReference type="EMBL" id="MDR6238514.1"/>
    </source>
</evidence>
<dbReference type="PANTHER" id="PTHR46825:SF11">
    <property type="entry name" value="PENICILLIN-BINDING PROTEIN 4"/>
    <property type="match status" value="1"/>
</dbReference>
<feature type="domain" description="Beta-lactamase-related" evidence="3">
    <location>
        <begin position="48"/>
        <end position="399"/>
    </location>
</feature>
<organism evidence="4 5">
    <name type="scientific">Aureibacter tunicatorum</name>
    <dbReference type="NCBI Taxonomy" id="866807"/>
    <lineage>
        <taxon>Bacteria</taxon>
        <taxon>Pseudomonadati</taxon>
        <taxon>Bacteroidota</taxon>
        <taxon>Cytophagia</taxon>
        <taxon>Cytophagales</taxon>
        <taxon>Persicobacteraceae</taxon>
        <taxon>Aureibacter</taxon>
    </lineage>
</organism>
<evidence type="ECO:0000259" key="3">
    <source>
        <dbReference type="Pfam" id="PF00144"/>
    </source>
</evidence>
<dbReference type="RefSeq" id="WP_309938025.1">
    <property type="nucleotide sequence ID" value="NZ_AP025305.1"/>
</dbReference>
<dbReference type="InterPro" id="IPR012338">
    <property type="entry name" value="Beta-lactam/transpept-like"/>
</dbReference>
<dbReference type="Gene3D" id="3.40.710.10">
    <property type="entry name" value="DD-peptidase/beta-lactamase superfamily"/>
    <property type="match status" value="1"/>
</dbReference>
<dbReference type="AlphaFoldDB" id="A0AAE3XM71"/>
<accession>A0AAE3XM71</accession>
<dbReference type="PROSITE" id="PS51257">
    <property type="entry name" value="PROKAR_LIPOPROTEIN"/>
    <property type="match status" value="1"/>
</dbReference>
<dbReference type="EMBL" id="JAVDQD010000002">
    <property type="protein sequence ID" value="MDR6238514.1"/>
    <property type="molecule type" value="Genomic_DNA"/>
</dbReference>
<evidence type="ECO:0000256" key="1">
    <source>
        <dbReference type="ARBA" id="ARBA00004370"/>
    </source>
</evidence>